<sequence length="153" mass="17412">MATLTSPLEAWLRTVLASAAPAQRRALMRNLVQQLRRSQADRIAAQRNPDGSPFEPRKPQPTLREARGRLRRTMFERLRTPSHLKASATAEAGELHISGESGRIARVHQFGLQDRVQRGRGLTIRYPVRELLGFTDDDKRDTLQALLEHFTPR</sequence>
<evidence type="ECO:0000256" key="1">
    <source>
        <dbReference type="SAM" id="MobiDB-lite"/>
    </source>
</evidence>
<dbReference type="AlphaFoldDB" id="A0A235EW38"/>
<keyword evidence="3" id="KW-1185">Reference proteome</keyword>
<dbReference type="InterPro" id="IPR006522">
    <property type="entry name" value="Phage_virion_morphogenesis"/>
</dbReference>
<protein>
    <submittedName>
        <fullName evidence="2">Phage virion morphogenesis protein</fullName>
    </submittedName>
</protein>
<dbReference type="Pfam" id="PF05069">
    <property type="entry name" value="Phage_tail_S"/>
    <property type="match status" value="1"/>
</dbReference>
<gene>
    <name evidence="2" type="ORF">CGK74_13690</name>
</gene>
<comment type="caution">
    <text evidence="2">The sequence shown here is derived from an EMBL/GenBank/DDBJ whole genome shotgun (WGS) entry which is preliminary data.</text>
</comment>
<proteinExistence type="predicted"/>
<feature type="region of interest" description="Disordered" evidence="1">
    <location>
        <begin position="38"/>
        <end position="68"/>
    </location>
</feature>
<evidence type="ECO:0000313" key="2">
    <source>
        <dbReference type="EMBL" id="OYD53262.1"/>
    </source>
</evidence>
<dbReference type="Proteomes" id="UP000215181">
    <property type="component" value="Unassembled WGS sequence"/>
</dbReference>
<dbReference type="RefSeq" id="WP_094269003.1">
    <property type="nucleotide sequence ID" value="NZ_NOIH01000015.1"/>
</dbReference>
<evidence type="ECO:0000313" key="3">
    <source>
        <dbReference type="Proteomes" id="UP000215181"/>
    </source>
</evidence>
<accession>A0A235EW38</accession>
<reference evidence="2 3" key="1">
    <citation type="submission" date="2017-07" db="EMBL/GenBank/DDBJ databases">
        <title>Thauera sp. KNDSS-Mac4 genome sequence and assembly.</title>
        <authorList>
            <person name="Mayilraj S."/>
        </authorList>
    </citation>
    <scope>NUCLEOTIDE SEQUENCE [LARGE SCALE GENOMIC DNA]</scope>
    <source>
        <strain evidence="2 3">KNDSS-Mac4</strain>
    </source>
</reference>
<dbReference type="NCBIfam" id="TIGR01635">
    <property type="entry name" value="tail_comp_S"/>
    <property type="match status" value="1"/>
</dbReference>
<dbReference type="OrthoDB" id="6402405at2"/>
<name>A0A235EW38_9RHOO</name>
<organism evidence="2 3">
    <name type="scientific">Thauera propionica</name>
    <dbReference type="NCBI Taxonomy" id="2019431"/>
    <lineage>
        <taxon>Bacteria</taxon>
        <taxon>Pseudomonadati</taxon>
        <taxon>Pseudomonadota</taxon>
        <taxon>Betaproteobacteria</taxon>
        <taxon>Rhodocyclales</taxon>
        <taxon>Zoogloeaceae</taxon>
        <taxon>Thauera</taxon>
    </lineage>
</organism>
<dbReference type="EMBL" id="NOIH01000015">
    <property type="protein sequence ID" value="OYD53262.1"/>
    <property type="molecule type" value="Genomic_DNA"/>
</dbReference>